<organism evidence="12 13">
    <name type="scientific">Candidatus Sediminicultor quintus</name>
    <dbReference type="NCBI Taxonomy" id="1797291"/>
    <lineage>
        <taxon>Bacteria</taxon>
        <taxon>Pseudomonadati</taxon>
        <taxon>Atribacterota</taxon>
        <taxon>Candidatus Phoenicimicrobiia</taxon>
        <taxon>Candidatus Pheonicimicrobiales</taxon>
        <taxon>Candidatus Phoenicimicrobiaceae</taxon>
        <taxon>Candidatus Sediminicultor</taxon>
    </lineage>
</organism>
<dbReference type="UniPathway" id="UPA00074">
    <property type="reaction ID" value="UER00133"/>
</dbReference>
<evidence type="ECO:0000256" key="4">
    <source>
        <dbReference type="ARBA" id="ARBA00022679"/>
    </source>
</evidence>
<dbReference type="STRING" id="1797291.A2V47_09195"/>
<feature type="domain" description="MGS-like" evidence="11">
    <location>
        <begin position="1"/>
        <end position="147"/>
    </location>
</feature>
<dbReference type="GO" id="GO:0003937">
    <property type="term" value="F:IMP cyclohydrolase activity"/>
    <property type="evidence" value="ECO:0007669"/>
    <property type="project" value="UniProtKB-UniRule"/>
</dbReference>
<dbReference type="PROSITE" id="PS51855">
    <property type="entry name" value="MGS"/>
    <property type="match status" value="1"/>
</dbReference>
<dbReference type="InterPro" id="IPR036914">
    <property type="entry name" value="MGS-like_dom_sf"/>
</dbReference>
<keyword evidence="7 10" id="KW-0511">Multifunctional enzyme</keyword>
<evidence type="ECO:0000256" key="1">
    <source>
        <dbReference type="ARBA" id="ARBA00004844"/>
    </source>
</evidence>
<comment type="similarity">
    <text evidence="3 10">Belongs to the PurH family.</text>
</comment>
<comment type="caution">
    <text evidence="12">The sequence shown here is derived from an EMBL/GenBank/DDBJ whole genome shotgun (WGS) entry which is preliminary data.</text>
</comment>
<dbReference type="NCBIfam" id="NF002049">
    <property type="entry name" value="PRK00881.1"/>
    <property type="match status" value="1"/>
</dbReference>
<evidence type="ECO:0000259" key="11">
    <source>
        <dbReference type="PROSITE" id="PS51855"/>
    </source>
</evidence>
<dbReference type="PIRSF" id="PIRSF000414">
    <property type="entry name" value="AICARFT_IMPCHas"/>
    <property type="match status" value="1"/>
</dbReference>
<dbReference type="GO" id="GO:0006189">
    <property type="term" value="P:'de novo' IMP biosynthetic process"/>
    <property type="evidence" value="ECO:0007669"/>
    <property type="project" value="UniProtKB-UniRule"/>
</dbReference>
<dbReference type="Proteomes" id="UP000177701">
    <property type="component" value="Unassembled WGS sequence"/>
</dbReference>
<evidence type="ECO:0000256" key="6">
    <source>
        <dbReference type="ARBA" id="ARBA00022801"/>
    </source>
</evidence>
<dbReference type="InterPro" id="IPR024051">
    <property type="entry name" value="AICAR_Tfase_dup_dom_sf"/>
</dbReference>
<dbReference type="EC" id="3.5.4.10" evidence="10"/>
<dbReference type="Gene3D" id="3.40.50.1380">
    <property type="entry name" value="Methylglyoxal synthase-like domain"/>
    <property type="match status" value="1"/>
</dbReference>
<name>A0A1F5A8I5_9BACT</name>
<dbReference type="GO" id="GO:0004643">
    <property type="term" value="F:phosphoribosylaminoimidazolecarboxamide formyltransferase activity"/>
    <property type="evidence" value="ECO:0007669"/>
    <property type="project" value="UniProtKB-UniRule"/>
</dbReference>
<dbReference type="SUPFAM" id="SSF52335">
    <property type="entry name" value="Methylglyoxal synthase-like"/>
    <property type="match status" value="1"/>
</dbReference>
<dbReference type="InterPro" id="IPR016193">
    <property type="entry name" value="Cytidine_deaminase-like"/>
</dbReference>
<dbReference type="NCBIfam" id="TIGR00355">
    <property type="entry name" value="purH"/>
    <property type="match status" value="1"/>
</dbReference>
<comment type="catalytic activity">
    <reaction evidence="9 10">
        <text>IMP + H2O = 5-formamido-1-(5-phospho-D-ribosyl)imidazole-4-carboxamide</text>
        <dbReference type="Rhea" id="RHEA:18445"/>
        <dbReference type="ChEBI" id="CHEBI:15377"/>
        <dbReference type="ChEBI" id="CHEBI:58053"/>
        <dbReference type="ChEBI" id="CHEBI:58467"/>
        <dbReference type="EC" id="3.5.4.10"/>
    </reaction>
</comment>
<dbReference type="Pfam" id="PF01808">
    <property type="entry name" value="AICARFT_IMPCHas"/>
    <property type="match status" value="1"/>
</dbReference>
<dbReference type="EC" id="2.1.2.3" evidence="10"/>
<dbReference type="CDD" id="cd01421">
    <property type="entry name" value="IMPCH"/>
    <property type="match status" value="1"/>
</dbReference>
<accession>A0A1F5A8I5</accession>
<dbReference type="SUPFAM" id="SSF53927">
    <property type="entry name" value="Cytidine deaminase-like"/>
    <property type="match status" value="1"/>
</dbReference>
<dbReference type="PANTHER" id="PTHR11692">
    <property type="entry name" value="BIFUNCTIONAL PURINE BIOSYNTHESIS PROTEIN PURH"/>
    <property type="match status" value="1"/>
</dbReference>
<evidence type="ECO:0000256" key="7">
    <source>
        <dbReference type="ARBA" id="ARBA00023268"/>
    </source>
</evidence>
<dbReference type="SMART" id="SM00798">
    <property type="entry name" value="AICARFT_IMPCHas"/>
    <property type="match status" value="1"/>
</dbReference>
<dbReference type="FunFam" id="3.40.140.20:FF:000001">
    <property type="entry name" value="Bifunctional purine biosynthesis protein PurH"/>
    <property type="match status" value="1"/>
</dbReference>
<dbReference type="InterPro" id="IPR011607">
    <property type="entry name" value="MGS-like_dom"/>
</dbReference>
<dbReference type="InterPro" id="IPR002695">
    <property type="entry name" value="PurH-like"/>
</dbReference>
<dbReference type="Pfam" id="PF02142">
    <property type="entry name" value="MGS"/>
    <property type="match status" value="1"/>
</dbReference>
<comment type="pathway">
    <text evidence="2 10">Purine metabolism; IMP biosynthesis via de novo pathway; 5-formamido-1-(5-phospho-D-ribosyl)imidazole-4-carboxamide from 5-amino-1-(5-phospho-D-ribosyl)imidazole-4-carboxamide (10-formyl THF route): step 1/1.</text>
</comment>
<keyword evidence="6 10" id="KW-0378">Hydrolase</keyword>
<evidence type="ECO:0000313" key="12">
    <source>
        <dbReference type="EMBL" id="OGD14912.1"/>
    </source>
</evidence>
<dbReference type="FunFam" id="3.40.50.1380:FF:000001">
    <property type="entry name" value="Bifunctional purine biosynthesis protein PurH"/>
    <property type="match status" value="1"/>
</dbReference>
<dbReference type="HAMAP" id="MF_00139">
    <property type="entry name" value="PurH"/>
    <property type="match status" value="1"/>
</dbReference>
<evidence type="ECO:0000256" key="8">
    <source>
        <dbReference type="ARBA" id="ARBA00050488"/>
    </source>
</evidence>
<reference evidence="12 13" key="1">
    <citation type="journal article" date="2016" name="Nat. Commun.">
        <title>Thousands of microbial genomes shed light on interconnected biogeochemical processes in an aquifer system.</title>
        <authorList>
            <person name="Anantharaman K."/>
            <person name="Brown C.T."/>
            <person name="Hug L.A."/>
            <person name="Sharon I."/>
            <person name="Castelle C.J."/>
            <person name="Probst A.J."/>
            <person name="Thomas B.C."/>
            <person name="Singh A."/>
            <person name="Wilkins M.J."/>
            <person name="Karaoz U."/>
            <person name="Brodie E.L."/>
            <person name="Williams K.H."/>
            <person name="Hubbard S.S."/>
            <person name="Banfield J.F."/>
        </authorList>
    </citation>
    <scope>NUCLEOTIDE SEQUENCE [LARGE SCALE GENOMIC DNA]</scope>
</reference>
<keyword evidence="5 10" id="KW-0658">Purine biosynthesis</keyword>
<comment type="catalytic activity">
    <reaction evidence="8 10">
        <text>(6R)-10-formyltetrahydrofolate + 5-amino-1-(5-phospho-beta-D-ribosyl)imidazole-4-carboxamide = 5-formamido-1-(5-phospho-D-ribosyl)imidazole-4-carboxamide + (6S)-5,6,7,8-tetrahydrofolate</text>
        <dbReference type="Rhea" id="RHEA:22192"/>
        <dbReference type="ChEBI" id="CHEBI:57453"/>
        <dbReference type="ChEBI" id="CHEBI:58467"/>
        <dbReference type="ChEBI" id="CHEBI:58475"/>
        <dbReference type="ChEBI" id="CHEBI:195366"/>
        <dbReference type="EC" id="2.1.2.3"/>
    </reaction>
</comment>
<dbReference type="SMART" id="SM00851">
    <property type="entry name" value="MGS"/>
    <property type="match status" value="1"/>
</dbReference>
<evidence type="ECO:0000256" key="10">
    <source>
        <dbReference type="HAMAP-Rule" id="MF_00139"/>
    </source>
</evidence>
<evidence type="ECO:0000256" key="2">
    <source>
        <dbReference type="ARBA" id="ARBA00004954"/>
    </source>
</evidence>
<evidence type="ECO:0000313" key="13">
    <source>
        <dbReference type="Proteomes" id="UP000177701"/>
    </source>
</evidence>
<evidence type="ECO:0000256" key="5">
    <source>
        <dbReference type="ARBA" id="ARBA00022755"/>
    </source>
</evidence>
<gene>
    <name evidence="10" type="primary">purH</name>
    <name evidence="12" type="ORF">A2V47_09195</name>
</gene>
<dbReference type="Gene3D" id="3.40.140.20">
    <property type="match status" value="2"/>
</dbReference>
<dbReference type="EMBL" id="MEYH01000072">
    <property type="protein sequence ID" value="OGD14912.1"/>
    <property type="molecule type" value="Genomic_DNA"/>
</dbReference>
<dbReference type="AlphaFoldDB" id="A0A1F5A8I5"/>
<dbReference type="PANTHER" id="PTHR11692:SF0">
    <property type="entry name" value="BIFUNCTIONAL PURINE BIOSYNTHESIS PROTEIN ATIC"/>
    <property type="match status" value="1"/>
</dbReference>
<comment type="domain">
    <text evidence="10">The IMP cyclohydrolase activity resides in the N-terminal region.</text>
</comment>
<evidence type="ECO:0000256" key="3">
    <source>
        <dbReference type="ARBA" id="ARBA00007667"/>
    </source>
</evidence>
<dbReference type="GO" id="GO:0005829">
    <property type="term" value="C:cytosol"/>
    <property type="evidence" value="ECO:0007669"/>
    <property type="project" value="TreeGrafter"/>
</dbReference>
<keyword evidence="4 10" id="KW-0808">Transferase</keyword>
<comment type="pathway">
    <text evidence="1 10">Purine metabolism; IMP biosynthesis via de novo pathway; IMP from 5-formamido-1-(5-phospho-D-ribosyl)imidazole-4-carboxamide: step 1/1.</text>
</comment>
<proteinExistence type="inferred from homology"/>
<evidence type="ECO:0000256" key="9">
    <source>
        <dbReference type="ARBA" id="ARBA00050687"/>
    </source>
</evidence>
<sequence length="520" mass="57582">MAKIKRALISVSDKEGLIDFAKGLEKSGIEIISTGGTARLLKDAHIKVKLISEVTKFPEILDGRVKTLHPLIFGGLLARSDNPLHQEQIAAQQIEPIGLVVVNLYPFQKTISKEEVKLEEAIENIDIGGPSLLRASAKNYQDVAVVINPRDYLIILEELEKNQGEISLETKKRLAAEVFEHTSFYDSIISQYLRKNLYKEAASFPHTLNLLGEKVLDLRYGENPHQSASFYKEILAVEEPNLGNAIQLGGKELSFNNLVDLGAVLEMVKDFQEPTVVFVKHTNPCGLASASTIEEAYQKAYRGDPLSAYGSIIGINRVVGTSLADLIDETHFVEAVLAPDFEDEALTILRQKQNRRLIKVGDLKNRDVEVKDVKKIPGGFLVQDRNIKEITIEDLKIVTNRKPDQKELEELLFAWKAVKQVKSNAIVLTKDKQMVGVGAGQMSRVDSVLIAIRKSEGRSKGSYLASDAFFPFRDGIDEAAKAGVTAIIQPGGSLRDEEVIEAANEHNLAMVFTGTRCFKH</sequence>
<protein>
    <recommendedName>
        <fullName evidence="10">Bifunctional purine biosynthesis protein PurH</fullName>
    </recommendedName>
    <domain>
        <recommendedName>
            <fullName evidence="10">Phosphoribosylaminoimidazolecarboxamide formyltransferase</fullName>
            <ecNumber evidence="10">2.1.2.3</ecNumber>
        </recommendedName>
        <alternativeName>
            <fullName evidence="10">AICAR transformylase</fullName>
        </alternativeName>
    </domain>
    <domain>
        <recommendedName>
            <fullName evidence="10">IMP cyclohydrolase</fullName>
            <ecNumber evidence="10">3.5.4.10</ecNumber>
        </recommendedName>
        <alternativeName>
            <fullName evidence="10">ATIC</fullName>
        </alternativeName>
        <alternativeName>
            <fullName evidence="10">IMP synthase</fullName>
        </alternativeName>
        <alternativeName>
            <fullName evidence="10">Inosinicase</fullName>
        </alternativeName>
    </domain>
</protein>